<dbReference type="GO" id="GO:0005975">
    <property type="term" value="P:carbohydrate metabolic process"/>
    <property type="evidence" value="ECO:0007669"/>
    <property type="project" value="InterPro"/>
</dbReference>
<dbReference type="InterPro" id="IPR001360">
    <property type="entry name" value="Glyco_hydro_1"/>
</dbReference>
<reference evidence="5 6" key="1">
    <citation type="submission" date="2015-12" db="EMBL/GenBank/DDBJ databases">
        <title>The genome of Folsomia candida.</title>
        <authorList>
            <person name="Faddeeva A."/>
            <person name="Derks M.F."/>
            <person name="Anvar Y."/>
            <person name="Smit S."/>
            <person name="Van Straalen N."/>
            <person name="Roelofs D."/>
        </authorList>
    </citation>
    <scope>NUCLEOTIDE SEQUENCE [LARGE SCALE GENOMIC DNA]</scope>
    <source>
        <strain evidence="5 6">VU population</strain>
        <tissue evidence="5">Whole body</tissue>
    </source>
</reference>
<keyword evidence="6" id="KW-1185">Reference proteome</keyword>
<keyword evidence="2 5" id="KW-0378">Hydrolase</keyword>
<dbReference type="Proteomes" id="UP000198287">
    <property type="component" value="Unassembled WGS sequence"/>
</dbReference>
<dbReference type="OrthoDB" id="65569at2759"/>
<dbReference type="Pfam" id="PF00232">
    <property type="entry name" value="Glyco_hydro_1"/>
    <property type="match status" value="1"/>
</dbReference>
<dbReference type="AlphaFoldDB" id="A0A226DU03"/>
<evidence type="ECO:0000256" key="2">
    <source>
        <dbReference type="ARBA" id="ARBA00022801"/>
    </source>
</evidence>
<comment type="caution">
    <text evidence="5">The sequence shown here is derived from an EMBL/GenBank/DDBJ whole genome shotgun (WGS) entry which is preliminary data.</text>
</comment>
<dbReference type="SUPFAM" id="SSF51445">
    <property type="entry name" value="(Trans)glycosidases"/>
    <property type="match status" value="1"/>
</dbReference>
<evidence type="ECO:0000256" key="3">
    <source>
        <dbReference type="ARBA" id="ARBA00023295"/>
    </source>
</evidence>
<protein>
    <submittedName>
        <fullName evidence="5">Lactase-phlorizin hydrolase</fullName>
    </submittedName>
</protein>
<evidence type="ECO:0000313" key="6">
    <source>
        <dbReference type="Proteomes" id="UP000198287"/>
    </source>
</evidence>
<evidence type="ECO:0000313" key="5">
    <source>
        <dbReference type="EMBL" id="OXA48488.1"/>
    </source>
</evidence>
<comment type="similarity">
    <text evidence="1 4">Belongs to the glycosyl hydrolase 1 family.</text>
</comment>
<dbReference type="PANTHER" id="PTHR10353:SF36">
    <property type="entry name" value="LP05116P"/>
    <property type="match status" value="1"/>
</dbReference>
<dbReference type="PRINTS" id="PR00131">
    <property type="entry name" value="GLHYDRLASE1"/>
</dbReference>
<keyword evidence="3" id="KW-0326">Glycosidase</keyword>
<evidence type="ECO:0000256" key="1">
    <source>
        <dbReference type="ARBA" id="ARBA00010838"/>
    </source>
</evidence>
<dbReference type="PANTHER" id="PTHR10353">
    <property type="entry name" value="GLYCOSYL HYDROLASE"/>
    <property type="match status" value="1"/>
</dbReference>
<name>A0A226DU03_FOLCA</name>
<dbReference type="GO" id="GO:0004553">
    <property type="term" value="F:hydrolase activity, hydrolyzing O-glycosyl compounds"/>
    <property type="evidence" value="ECO:0007669"/>
    <property type="project" value="InterPro"/>
</dbReference>
<sequence length="152" mass="17811">MWIKVQHLMRYGHQSHGTYDFWGLNHYSTFLVEPSKSTEPGNSTRRARPLTRLLTWINWRYRHGEIYVLENGYAETRGRGLEDYDRVAYHQAYINEMLKAVILDGVNVRVYTAWSLLDQFEYTFGHTTGFGVSRKLYRPVPNKDTQTVGGMS</sequence>
<dbReference type="InterPro" id="IPR017853">
    <property type="entry name" value="GH"/>
</dbReference>
<accession>A0A226DU03</accession>
<gene>
    <name evidence="5" type="ORF">Fcan01_16542</name>
</gene>
<organism evidence="5 6">
    <name type="scientific">Folsomia candida</name>
    <name type="common">Springtail</name>
    <dbReference type="NCBI Taxonomy" id="158441"/>
    <lineage>
        <taxon>Eukaryota</taxon>
        <taxon>Metazoa</taxon>
        <taxon>Ecdysozoa</taxon>
        <taxon>Arthropoda</taxon>
        <taxon>Hexapoda</taxon>
        <taxon>Collembola</taxon>
        <taxon>Entomobryomorpha</taxon>
        <taxon>Isotomoidea</taxon>
        <taxon>Isotomidae</taxon>
        <taxon>Proisotominae</taxon>
        <taxon>Folsomia</taxon>
    </lineage>
</organism>
<evidence type="ECO:0000256" key="4">
    <source>
        <dbReference type="RuleBase" id="RU003690"/>
    </source>
</evidence>
<dbReference type="EMBL" id="LNIX01000011">
    <property type="protein sequence ID" value="OXA48488.1"/>
    <property type="molecule type" value="Genomic_DNA"/>
</dbReference>
<dbReference type="Gene3D" id="3.20.20.80">
    <property type="entry name" value="Glycosidases"/>
    <property type="match status" value="1"/>
</dbReference>
<proteinExistence type="inferred from homology"/>